<dbReference type="Gene3D" id="3.30.160.60">
    <property type="entry name" value="Classic Zinc Finger"/>
    <property type="match status" value="4"/>
</dbReference>
<evidence type="ECO:0000256" key="2">
    <source>
        <dbReference type="SAM" id="MobiDB-lite"/>
    </source>
</evidence>
<sequence>MANIKPSTKDHTLLQKPVLTAKNGVQQIFDCFRYGTRELKVLLQHEVDLIYECRICRSLYRGLPNFIDHKKSYCTTRISVTNDIATSNPNSDVQNIFRRESEEMPQLELEVSEGTEKKANTADDIVGHNYCCTPVVSEPLVVTRPIQTTTKAVYQQLIKPVKKVDLRDRIMTAKQKTGTSPPSSHTIQSRADHLDTTSLIDEISARRAANAGIMVVQPECPDKKYETRNVRKTEVKKEAKRIYKPKVVLKKKPEVKKKVQSTSGKPKNFAASRIQNLKPYGRPSSNQCICLLCKKACKNRTSLAWHMRVHSKHLYKCPICQYYNYSSDYLRQHMLLRHESSEAEIEKVIENRITTKQDVNIQSDKEVAAYTLIVKDGKKMLASKKVGGSTEAQVTELSPSELKIKKDVDETQLQKMTIEMEKESELKLPPVVKFPQPSLTLHPCSICGKSFASKRNLARHEKQHLLKAEEEEEEVVIKRKKPLKPLKNVSSKPCMNVDQARADVEALMNVKNLKCLKCGKQLYALTSLRKHVRSHFGYNSYTCRFCPQFITTDYSNLKRHLARKHAKKFRNPEQIRSAISTMKSGIWLSINGSGAPRSNGPNCSSPIAVKKESPEKHQECQTSPGGASVKSASSTGGSPNNRGQARLERIPFELKCDQVVKSGSGHTNPAKMAAIAKIISEKHMRCERCKKKFESMQLLKKHAARHLGYHTFKCKFCKFVSHSYSWFKNHLRKDHLKKVKSEEQLRKLMRDMRVMKM</sequence>
<dbReference type="PANTHER" id="PTHR21020:SF0">
    <property type="entry name" value="ZINC FINGER PROTEIN 800"/>
    <property type="match status" value="1"/>
</dbReference>
<dbReference type="PROSITE" id="PS50157">
    <property type="entry name" value="ZINC_FINGER_C2H2_2"/>
    <property type="match status" value="3"/>
</dbReference>
<keyword evidence="1" id="KW-0479">Metal-binding</keyword>
<protein>
    <submittedName>
        <fullName evidence="5">Zinc finger protein 800-like</fullName>
    </submittedName>
</protein>
<dbReference type="InterPro" id="IPR039149">
    <property type="entry name" value="ZNF800"/>
</dbReference>
<reference evidence="5" key="1">
    <citation type="submission" date="2025-08" db="UniProtKB">
        <authorList>
            <consortium name="RefSeq"/>
        </authorList>
    </citation>
    <scope>IDENTIFICATION</scope>
    <source>
        <tissue evidence="5">Testes</tissue>
    </source>
</reference>
<dbReference type="Pfam" id="PF00096">
    <property type="entry name" value="zf-C2H2"/>
    <property type="match status" value="1"/>
</dbReference>
<dbReference type="InterPro" id="IPR036236">
    <property type="entry name" value="Znf_C2H2_sf"/>
</dbReference>
<evidence type="ECO:0000313" key="5">
    <source>
        <dbReference type="RefSeq" id="XP_006825625.1"/>
    </source>
</evidence>
<dbReference type="PROSITE" id="PS00028">
    <property type="entry name" value="ZINC_FINGER_C2H2_1"/>
    <property type="match status" value="4"/>
</dbReference>
<dbReference type="GeneID" id="102800951"/>
<dbReference type="PANTHER" id="PTHR21020">
    <property type="entry name" value="ZINC FINGER PROTEIN 800"/>
    <property type="match status" value="1"/>
</dbReference>
<name>A0ABM0N034_SACKO</name>
<feature type="region of interest" description="Disordered" evidence="2">
    <location>
        <begin position="591"/>
        <end position="644"/>
    </location>
</feature>
<feature type="compositionally biased region" description="Basic and acidic residues" evidence="2">
    <location>
        <begin position="609"/>
        <end position="619"/>
    </location>
</feature>
<organism evidence="4 5">
    <name type="scientific">Saccoglossus kowalevskii</name>
    <name type="common">Acorn worm</name>
    <dbReference type="NCBI Taxonomy" id="10224"/>
    <lineage>
        <taxon>Eukaryota</taxon>
        <taxon>Metazoa</taxon>
        <taxon>Hemichordata</taxon>
        <taxon>Enteropneusta</taxon>
        <taxon>Harrimaniidae</taxon>
        <taxon>Saccoglossus</taxon>
    </lineage>
</organism>
<dbReference type="RefSeq" id="XP_006825625.1">
    <property type="nucleotide sequence ID" value="XM_006825562.1"/>
</dbReference>
<feature type="domain" description="C2H2-type" evidence="3">
    <location>
        <begin position="513"/>
        <end position="540"/>
    </location>
</feature>
<evidence type="ECO:0000256" key="1">
    <source>
        <dbReference type="PROSITE-ProRule" id="PRU00042"/>
    </source>
</evidence>
<dbReference type="Proteomes" id="UP000694865">
    <property type="component" value="Unplaced"/>
</dbReference>
<evidence type="ECO:0000259" key="3">
    <source>
        <dbReference type="PROSITE" id="PS50157"/>
    </source>
</evidence>
<feature type="compositionally biased region" description="Polar residues" evidence="2">
    <location>
        <begin position="620"/>
        <end position="643"/>
    </location>
</feature>
<gene>
    <name evidence="5" type="primary">LOC102800951</name>
</gene>
<evidence type="ECO:0000313" key="4">
    <source>
        <dbReference type="Proteomes" id="UP000694865"/>
    </source>
</evidence>
<accession>A0ABM0N034</accession>
<dbReference type="SMART" id="SM00355">
    <property type="entry name" value="ZnF_C2H2"/>
    <property type="match status" value="8"/>
</dbReference>
<keyword evidence="1" id="KW-0862">Zinc</keyword>
<dbReference type="SUPFAM" id="SSF57667">
    <property type="entry name" value="beta-beta-alpha zinc fingers"/>
    <property type="match status" value="4"/>
</dbReference>
<dbReference type="InterPro" id="IPR013087">
    <property type="entry name" value="Znf_C2H2_type"/>
</dbReference>
<feature type="domain" description="C2H2-type" evidence="3">
    <location>
        <begin position="684"/>
        <end position="711"/>
    </location>
</feature>
<keyword evidence="4" id="KW-1185">Reference proteome</keyword>
<keyword evidence="1" id="KW-0863">Zinc-finger</keyword>
<feature type="domain" description="C2H2-type" evidence="3">
    <location>
        <begin position="442"/>
        <end position="469"/>
    </location>
</feature>
<proteinExistence type="predicted"/>